<keyword evidence="5 7" id="KW-0472">Membrane</keyword>
<evidence type="ECO:0000256" key="7">
    <source>
        <dbReference type="SAM" id="Phobius"/>
    </source>
</evidence>
<name>A0ABP3VY36_CLOSU</name>
<evidence type="ECO:0000313" key="10">
    <source>
        <dbReference type="Proteomes" id="UP001501047"/>
    </source>
</evidence>
<dbReference type="InterPro" id="IPR050250">
    <property type="entry name" value="Macrolide_Exporter_MacB"/>
</dbReference>
<dbReference type="EMBL" id="BAAACI010000005">
    <property type="protein sequence ID" value="GAA0771508.1"/>
    <property type="molecule type" value="Genomic_DNA"/>
</dbReference>
<feature type="domain" description="ABC3 transporter permease C-terminal" evidence="8">
    <location>
        <begin position="268"/>
        <end position="395"/>
    </location>
</feature>
<sequence length="843" mass="94909">MMFENNNKEVVKRIIKRSIRANKTRNIFAIVAIILTTFMISTVFSIGISFAKNYMVMNLRIQGTTANTTLKEATNEQYEKLKKLDIFKSVGYQINVGRVKADSLDKNKTKINIEYHDRIDWENQIIPCISDIEGDYPAKENQVMASRKSLEFLGLKDAKIGDKIKISYTIKGEVKESEFILSGYYTNYDIVQDTGYLMISEEFIKKNNLSLEKDGTLLMTLNNSEKDNAQDILESEIRCKQGQGFKYSYDITEESSSTAIVTIIIIVIISLFIVLSGYLLIYNVMYISVTKDINFYGLIKTIGTSPRQIKKIVKGQVLRLATVGIPIGLVLAVIFSFIIVPITMGTFKDGGYNGSAMPSDISFSPMIFVGAALFALLTVILSCNKPAKVASSISPTEALRYSGTKIKKQKKNRKSTNGGKLYKMAWYNVFRDKKRAIVVFLSLFMGIMTFLSVNTFLDSLGVDNFINRYKKNDFEVQNINTDKEKLDKPLVDNIRSMQGVKNVAVTKVSLAELDMTDNFFLPLIEEASIKEGMSQEELNVFLNKVKEDPSIYFSWILGIDDDLIERYNEEAKEKIDIEEFKKGSLALIKPIFYDGKDKSLYSELKGENFSIKDKDTGVIARYKAQFISDTNGNLPYGLGGVLGAPTIYISNSAMEKLDKDAAYYLLQVNVDEIYEAKIKQQLKTLTNNRGLWLESKSDTIKEFNNTSMVMKILGGGISCILILIGILNFINVMITGVSVRLKELSVMESIGMTKKQIKKMLTFEGLYYASITTLFILTLGMGIIYGIAELTKQIADYAEFVFPTVSLLILVVFIFAVCLITPSVVFKTSSKKSVTERIRETEN</sequence>
<feature type="transmembrane region" description="Helical" evidence="7">
    <location>
        <begin position="765"/>
        <end position="788"/>
    </location>
</feature>
<feature type="domain" description="ABC3 transporter permease C-terminal" evidence="8">
    <location>
        <begin position="717"/>
        <end position="833"/>
    </location>
</feature>
<evidence type="ECO:0000313" key="9">
    <source>
        <dbReference type="EMBL" id="GAA0771508.1"/>
    </source>
</evidence>
<feature type="transmembrane region" description="Helical" evidence="7">
    <location>
        <begin position="27"/>
        <end position="51"/>
    </location>
</feature>
<evidence type="ECO:0000256" key="5">
    <source>
        <dbReference type="ARBA" id="ARBA00023136"/>
    </source>
</evidence>
<dbReference type="RefSeq" id="WP_343825323.1">
    <property type="nucleotide sequence ID" value="NZ_BAAACI010000005.1"/>
</dbReference>
<dbReference type="PANTHER" id="PTHR30572">
    <property type="entry name" value="MEMBRANE COMPONENT OF TRANSPORTER-RELATED"/>
    <property type="match status" value="1"/>
</dbReference>
<evidence type="ECO:0000256" key="4">
    <source>
        <dbReference type="ARBA" id="ARBA00022989"/>
    </source>
</evidence>
<feature type="transmembrane region" description="Helical" evidence="7">
    <location>
        <begin position="317"/>
        <end position="342"/>
    </location>
</feature>
<comment type="subcellular location">
    <subcellularLocation>
        <location evidence="1">Cell membrane</location>
        <topology evidence="1">Multi-pass membrane protein</topology>
    </subcellularLocation>
</comment>
<feature type="transmembrane region" description="Helical" evidence="7">
    <location>
        <begin position="259"/>
        <end position="281"/>
    </location>
</feature>
<organism evidence="9 10">
    <name type="scientific">Clostridium subterminale</name>
    <dbReference type="NCBI Taxonomy" id="1550"/>
    <lineage>
        <taxon>Bacteria</taxon>
        <taxon>Bacillati</taxon>
        <taxon>Bacillota</taxon>
        <taxon>Clostridia</taxon>
        <taxon>Eubacteriales</taxon>
        <taxon>Clostridiaceae</taxon>
        <taxon>Clostridium</taxon>
    </lineage>
</organism>
<accession>A0ABP3VY36</accession>
<evidence type="ECO:0000256" key="1">
    <source>
        <dbReference type="ARBA" id="ARBA00004651"/>
    </source>
</evidence>
<dbReference type="Pfam" id="PF02687">
    <property type="entry name" value="FtsX"/>
    <property type="match status" value="2"/>
</dbReference>
<comment type="similarity">
    <text evidence="6">Belongs to the ABC-4 integral membrane protein family.</text>
</comment>
<dbReference type="Proteomes" id="UP001501047">
    <property type="component" value="Unassembled WGS sequence"/>
</dbReference>
<dbReference type="PANTHER" id="PTHR30572:SF4">
    <property type="entry name" value="ABC TRANSPORTER PERMEASE YTRF"/>
    <property type="match status" value="1"/>
</dbReference>
<dbReference type="InterPro" id="IPR003838">
    <property type="entry name" value="ABC3_permease_C"/>
</dbReference>
<reference evidence="10" key="1">
    <citation type="journal article" date="2019" name="Int. J. Syst. Evol. Microbiol.">
        <title>The Global Catalogue of Microorganisms (GCM) 10K type strain sequencing project: providing services to taxonomists for standard genome sequencing and annotation.</title>
        <authorList>
            <consortium name="The Broad Institute Genomics Platform"/>
            <consortium name="The Broad Institute Genome Sequencing Center for Infectious Disease"/>
            <person name="Wu L."/>
            <person name="Ma J."/>
        </authorList>
    </citation>
    <scope>NUCLEOTIDE SEQUENCE [LARGE SCALE GENOMIC DNA]</scope>
    <source>
        <strain evidence="10">JCM 1417</strain>
    </source>
</reference>
<evidence type="ECO:0000256" key="3">
    <source>
        <dbReference type="ARBA" id="ARBA00022692"/>
    </source>
</evidence>
<feature type="transmembrane region" description="Helical" evidence="7">
    <location>
        <begin position="436"/>
        <end position="457"/>
    </location>
</feature>
<keyword evidence="10" id="KW-1185">Reference proteome</keyword>
<comment type="caution">
    <text evidence="9">The sequence shown here is derived from an EMBL/GenBank/DDBJ whole genome shotgun (WGS) entry which is preliminary data.</text>
</comment>
<gene>
    <name evidence="9" type="ORF">GCM10008908_15850</name>
</gene>
<evidence type="ECO:0000259" key="8">
    <source>
        <dbReference type="Pfam" id="PF02687"/>
    </source>
</evidence>
<keyword evidence="2" id="KW-1003">Cell membrane</keyword>
<evidence type="ECO:0000256" key="2">
    <source>
        <dbReference type="ARBA" id="ARBA00022475"/>
    </source>
</evidence>
<feature type="transmembrane region" description="Helical" evidence="7">
    <location>
        <begin position="362"/>
        <end position="383"/>
    </location>
</feature>
<feature type="transmembrane region" description="Helical" evidence="7">
    <location>
        <begin position="712"/>
        <end position="734"/>
    </location>
</feature>
<keyword evidence="4 7" id="KW-1133">Transmembrane helix</keyword>
<proteinExistence type="inferred from homology"/>
<keyword evidence="3 7" id="KW-0812">Transmembrane</keyword>
<feature type="transmembrane region" description="Helical" evidence="7">
    <location>
        <begin position="800"/>
        <end position="826"/>
    </location>
</feature>
<protein>
    <recommendedName>
        <fullName evidence="8">ABC3 transporter permease C-terminal domain-containing protein</fullName>
    </recommendedName>
</protein>
<evidence type="ECO:0000256" key="6">
    <source>
        <dbReference type="ARBA" id="ARBA00038076"/>
    </source>
</evidence>